<dbReference type="Proteomes" id="UP000229401">
    <property type="component" value="Unassembled WGS sequence"/>
</dbReference>
<evidence type="ECO:0000256" key="1">
    <source>
        <dbReference type="SAM" id="Phobius"/>
    </source>
</evidence>
<accession>A0A2M7QH01</accession>
<keyword evidence="1" id="KW-1133">Transmembrane helix</keyword>
<dbReference type="AlphaFoldDB" id="A0A2M7QH01"/>
<feature type="transmembrane region" description="Helical" evidence="1">
    <location>
        <begin position="20"/>
        <end position="39"/>
    </location>
</feature>
<organism evidence="2 3">
    <name type="scientific">Candidatus Roizmanbacteria bacterium CG_4_10_14_0_8_um_filter_33_9</name>
    <dbReference type="NCBI Taxonomy" id="1974826"/>
    <lineage>
        <taxon>Bacteria</taxon>
        <taxon>Candidatus Roizmaniibacteriota</taxon>
    </lineage>
</organism>
<reference evidence="3" key="1">
    <citation type="submission" date="2017-09" db="EMBL/GenBank/DDBJ databases">
        <title>Depth-based differentiation of microbial function through sediment-hosted aquifers and enrichment of novel symbionts in the deep terrestrial subsurface.</title>
        <authorList>
            <person name="Probst A.J."/>
            <person name="Ladd B."/>
            <person name="Jarett J.K."/>
            <person name="Geller-Mcgrath D.E."/>
            <person name="Sieber C.M.K."/>
            <person name="Emerson J.B."/>
            <person name="Anantharaman K."/>
            <person name="Thomas B.C."/>
            <person name="Malmstrom R."/>
            <person name="Stieglmeier M."/>
            <person name="Klingl A."/>
            <person name="Woyke T."/>
            <person name="Ryan C.M."/>
            <person name="Banfield J.F."/>
        </authorList>
    </citation>
    <scope>NUCLEOTIDE SEQUENCE [LARGE SCALE GENOMIC DNA]</scope>
</reference>
<comment type="caution">
    <text evidence="2">The sequence shown here is derived from an EMBL/GenBank/DDBJ whole genome shotgun (WGS) entry which is preliminary data.</text>
</comment>
<keyword evidence="1" id="KW-0472">Membrane</keyword>
<keyword evidence="1" id="KW-0812">Transmembrane</keyword>
<protein>
    <submittedName>
        <fullName evidence="2">Uncharacterized protein</fullName>
    </submittedName>
</protein>
<evidence type="ECO:0000313" key="3">
    <source>
        <dbReference type="Proteomes" id="UP000229401"/>
    </source>
</evidence>
<proteinExistence type="predicted"/>
<gene>
    <name evidence="2" type="ORF">COY87_05385</name>
</gene>
<name>A0A2M7QH01_9BACT</name>
<dbReference type="EMBL" id="PFLI01000184">
    <property type="protein sequence ID" value="PIY71589.1"/>
    <property type="molecule type" value="Genomic_DNA"/>
</dbReference>
<evidence type="ECO:0000313" key="2">
    <source>
        <dbReference type="EMBL" id="PIY71589.1"/>
    </source>
</evidence>
<sequence>MDIPNLIEKNKVKNRRIPLLNILFILLLISGSILVGFFLGRGQKKDFGDILGEEKKMSLQENKDLIPSPGFVLRTMTSGAEKTMQETIKRFTTVITDTASKSAENISNVLFDSTVGTVLKQINNLPQKQQEDIRRNICK</sequence>